<organism evidence="4 5">
    <name type="scientific">Victivallis vadensis</name>
    <dbReference type="NCBI Taxonomy" id="172901"/>
    <lineage>
        <taxon>Bacteria</taxon>
        <taxon>Pseudomonadati</taxon>
        <taxon>Lentisphaerota</taxon>
        <taxon>Lentisphaeria</taxon>
        <taxon>Victivallales</taxon>
        <taxon>Victivallaceae</taxon>
        <taxon>Victivallis</taxon>
    </lineage>
</organism>
<reference evidence="4 5" key="1">
    <citation type="submission" date="2018-04" db="EMBL/GenBank/DDBJ databases">
        <title>Genomic Encyclopedia of Type Strains, Phase IV (KMG-IV): sequencing the most valuable type-strain genomes for metagenomic binning, comparative biology and taxonomic classification.</title>
        <authorList>
            <person name="Goeker M."/>
        </authorList>
    </citation>
    <scope>NUCLEOTIDE SEQUENCE [LARGE SCALE GENOMIC DNA]</scope>
    <source>
        <strain evidence="4 5">DSM 14823</strain>
    </source>
</reference>
<comment type="caution">
    <text evidence="4">The sequence shown here is derived from an EMBL/GenBank/DDBJ whole genome shotgun (WGS) entry which is preliminary data.</text>
</comment>
<keyword evidence="2" id="KW-1133">Transmembrane helix</keyword>
<evidence type="ECO:0000259" key="3">
    <source>
        <dbReference type="Pfam" id="PF20434"/>
    </source>
</evidence>
<dbReference type="Pfam" id="PF20434">
    <property type="entry name" value="BD-FAE"/>
    <property type="match status" value="1"/>
</dbReference>
<dbReference type="InterPro" id="IPR050300">
    <property type="entry name" value="GDXG_lipolytic_enzyme"/>
</dbReference>
<dbReference type="PANTHER" id="PTHR48081:SF33">
    <property type="entry name" value="KYNURENINE FORMAMIDASE"/>
    <property type="match status" value="1"/>
</dbReference>
<name>A0A2U1AYA4_9BACT</name>
<dbReference type="RefSeq" id="WP_207776107.1">
    <property type="nucleotide sequence ID" value="NZ_CABMMC010000012.1"/>
</dbReference>
<evidence type="ECO:0000313" key="4">
    <source>
        <dbReference type="EMBL" id="PVY41424.1"/>
    </source>
</evidence>
<keyword evidence="2" id="KW-0472">Membrane</keyword>
<dbReference type="InterPro" id="IPR049492">
    <property type="entry name" value="BD-FAE-like_dom"/>
</dbReference>
<sequence>MQKRMPFERCAGMTGLDRKLTGTELDAAYDNTGAVADSARLLAGFDERSRLLAERRPERLDLRYGVRERQRIDYFASSAVNAPLLVFIHGGYWQMRCKETFRFLAAGPLRHGIHVALPGYTLAPDQTLTGIVAEIRDSLRWLREHAAAWGADCSRIVVAGWSAGGHLAAMMSDEAGVVGVLAVSGIFDLEPISRCSLNEKLRLTPEEITGLSPQHRPLSRRPLIAACGSAELPELLRQSWDFARLRAAAALPGGAFTLPGHNHFTILHELEAPEGKLTAALLSLV</sequence>
<keyword evidence="2" id="KW-0812">Transmembrane</keyword>
<dbReference type="PANTHER" id="PTHR48081">
    <property type="entry name" value="AB HYDROLASE SUPERFAMILY PROTEIN C4A8.06C"/>
    <property type="match status" value="1"/>
</dbReference>
<accession>A0A2U1AYA4</accession>
<dbReference type="Proteomes" id="UP000245959">
    <property type="component" value="Unassembled WGS sequence"/>
</dbReference>
<dbReference type="InterPro" id="IPR029058">
    <property type="entry name" value="AB_hydrolase_fold"/>
</dbReference>
<feature type="domain" description="BD-FAE-like" evidence="3">
    <location>
        <begin position="79"/>
        <end position="172"/>
    </location>
</feature>
<dbReference type="AlphaFoldDB" id="A0A2U1AYA4"/>
<proteinExistence type="predicted"/>
<gene>
    <name evidence="4" type="ORF">C8D82_11437</name>
</gene>
<dbReference type="GO" id="GO:0016787">
    <property type="term" value="F:hydrolase activity"/>
    <property type="evidence" value="ECO:0007669"/>
    <property type="project" value="UniProtKB-KW"/>
</dbReference>
<feature type="transmembrane region" description="Helical" evidence="2">
    <location>
        <begin position="72"/>
        <end position="93"/>
    </location>
</feature>
<dbReference type="GeneID" id="78295390"/>
<protein>
    <submittedName>
        <fullName evidence="4">Acetyl esterase/lipase</fullName>
    </submittedName>
</protein>
<keyword evidence="1" id="KW-0378">Hydrolase</keyword>
<dbReference type="SUPFAM" id="SSF53474">
    <property type="entry name" value="alpha/beta-Hydrolases"/>
    <property type="match status" value="1"/>
</dbReference>
<dbReference type="Gene3D" id="3.40.50.1820">
    <property type="entry name" value="alpha/beta hydrolase"/>
    <property type="match status" value="1"/>
</dbReference>
<dbReference type="EMBL" id="QEKH01000014">
    <property type="protein sequence ID" value="PVY41424.1"/>
    <property type="molecule type" value="Genomic_DNA"/>
</dbReference>
<evidence type="ECO:0000256" key="2">
    <source>
        <dbReference type="SAM" id="Phobius"/>
    </source>
</evidence>
<dbReference type="ESTHER" id="9bact-a6pm20">
    <property type="family name" value="BD-FAE"/>
</dbReference>
<evidence type="ECO:0000313" key="5">
    <source>
        <dbReference type="Proteomes" id="UP000245959"/>
    </source>
</evidence>
<evidence type="ECO:0000256" key="1">
    <source>
        <dbReference type="ARBA" id="ARBA00022801"/>
    </source>
</evidence>
<keyword evidence="5" id="KW-1185">Reference proteome</keyword>